<gene>
    <name evidence="2" type="ORF">GSTUM_00005996001</name>
</gene>
<sequence>MEGKLRVLEADQQSYETDSGESTETTSLSPSITGYIFENGRRYNSKYHEGYYAFPNDERENSRMELVHHVYTSLFNGRQYFAPLRNLKRVLDIGTGTGNWAIDMADTHRDTAIIGTDISPIQPSWSPPNLKFEIDDAESDWNFASDSFDYVHFRHLIGSIADWPRLIKQSYDALKPGAWIEGQECYFYPTSDDSSLPENSAFKRWHDLLTEASIKANRRLLTAAKIRGWFVDAGFVDVVETVIRLPNGAWPKDPRLKEIGGYQMSALLDGLDAISLSLFTHTLGWKIEDVNSFLTEVKVDLKNKKIHSYYPVSVLPFTALSEACNTSTDRGQTCDLWAKTSVIFFSLFLV</sequence>
<organism evidence="2 3">
    <name type="scientific">Tuber melanosporum (strain Mel28)</name>
    <name type="common">Perigord black truffle</name>
    <dbReference type="NCBI Taxonomy" id="656061"/>
    <lineage>
        <taxon>Eukaryota</taxon>
        <taxon>Fungi</taxon>
        <taxon>Dikarya</taxon>
        <taxon>Ascomycota</taxon>
        <taxon>Pezizomycotina</taxon>
        <taxon>Pezizomycetes</taxon>
        <taxon>Pezizales</taxon>
        <taxon>Tuberaceae</taxon>
        <taxon>Tuber</taxon>
    </lineage>
</organism>
<dbReference type="RefSeq" id="XP_002838125.1">
    <property type="nucleotide sequence ID" value="XM_002838079.1"/>
</dbReference>
<dbReference type="Pfam" id="PF13489">
    <property type="entry name" value="Methyltransf_23"/>
    <property type="match status" value="1"/>
</dbReference>
<dbReference type="GO" id="GO:0008168">
    <property type="term" value="F:methyltransferase activity"/>
    <property type="evidence" value="ECO:0007669"/>
    <property type="project" value="TreeGrafter"/>
</dbReference>
<dbReference type="EMBL" id="FN430120">
    <property type="protein sequence ID" value="CAZ82316.1"/>
    <property type="molecule type" value="Genomic_DNA"/>
</dbReference>
<dbReference type="HOGENOM" id="CLU_010595_0_2_1"/>
<dbReference type="PANTHER" id="PTHR43591:SF24">
    <property type="entry name" value="2-METHOXY-6-POLYPRENYL-1,4-BENZOQUINOL METHYLASE, MITOCHONDRIAL"/>
    <property type="match status" value="1"/>
</dbReference>
<dbReference type="GeneID" id="9187935"/>
<evidence type="ECO:0000313" key="3">
    <source>
        <dbReference type="Proteomes" id="UP000006911"/>
    </source>
</evidence>
<accession>D5GCS3</accession>
<dbReference type="AlphaFoldDB" id="D5GCS3"/>
<feature type="region of interest" description="Disordered" evidence="1">
    <location>
        <begin position="1"/>
        <end position="29"/>
    </location>
</feature>
<evidence type="ECO:0000256" key="1">
    <source>
        <dbReference type="SAM" id="MobiDB-lite"/>
    </source>
</evidence>
<dbReference type="SUPFAM" id="SSF53335">
    <property type="entry name" value="S-adenosyl-L-methionine-dependent methyltransferases"/>
    <property type="match status" value="1"/>
</dbReference>
<keyword evidence="3" id="KW-1185">Reference proteome</keyword>
<name>D5GCS3_TUBMM</name>
<dbReference type="Proteomes" id="UP000006911">
    <property type="component" value="Unassembled WGS sequence"/>
</dbReference>
<dbReference type="CDD" id="cd02440">
    <property type="entry name" value="AdoMet_MTases"/>
    <property type="match status" value="1"/>
</dbReference>
<dbReference type="InterPro" id="IPR029063">
    <property type="entry name" value="SAM-dependent_MTases_sf"/>
</dbReference>
<dbReference type="OMA" id="IALCRND"/>
<proteinExistence type="predicted"/>
<dbReference type="KEGG" id="tml:GSTUM_00005996001"/>
<evidence type="ECO:0000313" key="2">
    <source>
        <dbReference type="EMBL" id="CAZ82316.1"/>
    </source>
</evidence>
<protein>
    <submittedName>
        <fullName evidence="2">(Perigord truffle) hypothetical protein</fullName>
    </submittedName>
</protein>
<dbReference type="PANTHER" id="PTHR43591">
    <property type="entry name" value="METHYLTRANSFERASE"/>
    <property type="match status" value="1"/>
</dbReference>
<dbReference type="InParanoid" id="D5GCS3"/>
<dbReference type="Gene3D" id="3.40.50.150">
    <property type="entry name" value="Vaccinia Virus protein VP39"/>
    <property type="match status" value="1"/>
</dbReference>
<dbReference type="STRING" id="656061.D5GCS3"/>
<feature type="compositionally biased region" description="Low complexity" evidence="1">
    <location>
        <begin position="14"/>
        <end position="29"/>
    </location>
</feature>
<reference evidence="2 3" key="1">
    <citation type="journal article" date="2010" name="Nature">
        <title>Perigord black truffle genome uncovers evolutionary origins and mechanisms of symbiosis.</title>
        <authorList>
            <person name="Martin F."/>
            <person name="Kohler A."/>
            <person name="Murat C."/>
            <person name="Balestrini R."/>
            <person name="Coutinho P.M."/>
            <person name="Jaillon O."/>
            <person name="Montanini B."/>
            <person name="Morin E."/>
            <person name="Noel B."/>
            <person name="Percudani R."/>
            <person name="Porcel B."/>
            <person name="Rubini A."/>
            <person name="Amicucci A."/>
            <person name="Amselem J."/>
            <person name="Anthouard V."/>
            <person name="Arcioni S."/>
            <person name="Artiguenave F."/>
            <person name="Aury J.M."/>
            <person name="Ballario P."/>
            <person name="Bolchi A."/>
            <person name="Brenna A."/>
            <person name="Brun A."/>
            <person name="Buee M."/>
            <person name="Cantarel B."/>
            <person name="Chevalier G."/>
            <person name="Couloux A."/>
            <person name="Da Silva C."/>
            <person name="Denoeud F."/>
            <person name="Duplessis S."/>
            <person name="Ghignone S."/>
            <person name="Hilselberger B."/>
            <person name="Iotti M."/>
            <person name="Marcais B."/>
            <person name="Mello A."/>
            <person name="Miranda M."/>
            <person name="Pacioni G."/>
            <person name="Quesneville H."/>
            <person name="Riccioni C."/>
            <person name="Ruotolo R."/>
            <person name="Splivallo R."/>
            <person name="Stocchi V."/>
            <person name="Tisserant E."/>
            <person name="Viscomi A.R."/>
            <person name="Zambonelli A."/>
            <person name="Zampieri E."/>
            <person name="Henrissat B."/>
            <person name="Lebrun M.H."/>
            <person name="Paolocci F."/>
            <person name="Bonfante P."/>
            <person name="Ottonello S."/>
            <person name="Wincker P."/>
        </authorList>
    </citation>
    <scope>NUCLEOTIDE SEQUENCE [LARGE SCALE GENOMIC DNA]</scope>
    <source>
        <strain evidence="2 3">Mel28</strain>
    </source>
</reference>